<dbReference type="EnsemblPlants" id="MELO3C029962.2.1">
    <property type="protein sequence ID" value="MELO3C029962.2.1"/>
    <property type="gene ID" value="MELO3C029962.2"/>
</dbReference>
<dbReference type="AlphaFoldDB" id="A0A9I9E7Q0"/>
<organism evidence="1">
    <name type="scientific">Cucumis melo</name>
    <name type="common">Muskmelon</name>
    <dbReference type="NCBI Taxonomy" id="3656"/>
    <lineage>
        <taxon>Eukaryota</taxon>
        <taxon>Viridiplantae</taxon>
        <taxon>Streptophyta</taxon>
        <taxon>Embryophyta</taxon>
        <taxon>Tracheophyta</taxon>
        <taxon>Spermatophyta</taxon>
        <taxon>Magnoliopsida</taxon>
        <taxon>eudicotyledons</taxon>
        <taxon>Gunneridae</taxon>
        <taxon>Pentapetalae</taxon>
        <taxon>rosids</taxon>
        <taxon>fabids</taxon>
        <taxon>Cucurbitales</taxon>
        <taxon>Cucurbitaceae</taxon>
        <taxon>Benincaseae</taxon>
        <taxon>Cucumis</taxon>
    </lineage>
</organism>
<proteinExistence type="predicted"/>
<dbReference type="Gramene" id="MELO3C029962.2.1">
    <property type="protein sequence ID" value="MELO3C029962.2.1"/>
    <property type="gene ID" value="MELO3C029962.2"/>
</dbReference>
<accession>A0A9I9E7Q0</accession>
<protein>
    <submittedName>
        <fullName evidence="1">Uncharacterized protein</fullName>
    </submittedName>
</protein>
<reference evidence="1" key="1">
    <citation type="submission" date="2023-03" db="UniProtKB">
        <authorList>
            <consortium name="EnsemblPlants"/>
        </authorList>
    </citation>
    <scope>IDENTIFICATION</scope>
</reference>
<evidence type="ECO:0000313" key="1">
    <source>
        <dbReference type="EnsemblPlants" id="MELO3C029962.2.1"/>
    </source>
</evidence>
<name>A0A9I9E7Q0_CUCME</name>
<sequence>MESTYIINDLILDRECFITRYSSKIGQQRTTSVEKQRRVLVIYETTTTKKDVKYKHASI</sequence>